<gene>
    <name evidence="1" type="ORF">SAMN05660235_01508</name>
</gene>
<dbReference type="STRING" id="1123285.SAMN05660235_01508"/>
<evidence type="ECO:0000313" key="2">
    <source>
        <dbReference type="Proteomes" id="UP000243333"/>
    </source>
</evidence>
<reference evidence="2" key="1">
    <citation type="submission" date="2016-10" db="EMBL/GenBank/DDBJ databases">
        <authorList>
            <person name="Varghese N."/>
            <person name="Submissions S."/>
        </authorList>
    </citation>
    <scope>NUCLEOTIDE SEQUENCE [LARGE SCALE GENOMIC DNA]</scope>
    <source>
        <strain evidence="2">DSM 23256</strain>
    </source>
</reference>
<dbReference type="RefSeq" id="WP_093689603.1">
    <property type="nucleotide sequence ID" value="NZ_FNBU01000010.1"/>
</dbReference>
<evidence type="ECO:0000313" key="1">
    <source>
        <dbReference type="EMBL" id="SDF41945.1"/>
    </source>
</evidence>
<sequence>MFQQKQRTLLELKCSECGKAFSPKNQGLWYRFLDGQILLTCPTCYEKWENQYEVINAEFSDNPGYGLPMVTIYFKNGQVLGPVSYMAENNHIEIPGYDLPMSAKIKLKELAKAYWAEKEKQKLKTFRLVDTFDEQYIFAETNAGDQYKIRFKYGRYGEMILDPSTKLPEYVLKQIEQKMRE</sequence>
<keyword evidence="2" id="KW-1185">Reference proteome</keyword>
<dbReference type="Proteomes" id="UP000243333">
    <property type="component" value="Unassembled WGS sequence"/>
</dbReference>
<dbReference type="AlphaFoldDB" id="A0A1G7KXK9"/>
<protein>
    <submittedName>
        <fullName evidence="1">Uncharacterized protein</fullName>
    </submittedName>
</protein>
<accession>A0A1G7KXK9</accession>
<proteinExistence type="predicted"/>
<dbReference type="OrthoDB" id="3035178at2"/>
<dbReference type="EMBL" id="FNBU01000010">
    <property type="protein sequence ID" value="SDF41945.1"/>
    <property type="molecule type" value="Genomic_DNA"/>
</dbReference>
<organism evidence="1 2">
    <name type="scientific">Sporolituus thermophilus DSM 23256</name>
    <dbReference type="NCBI Taxonomy" id="1123285"/>
    <lineage>
        <taxon>Bacteria</taxon>
        <taxon>Bacillati</taxon>
        <taxon>Bacillota</taxon>
        <taxon>Negativicutes</taxon>
        <taxon>Selenomonadales</taxon>
        <taxon>Sporomusaceae</taxon>
        <taxon>Sporolituus</taxon>
    </lineage>
</organism>
<name>A0A1G7KXK9_9FIRM</name>